<dbReference type="GO" id="GO:0007264">
    <property type="term" value="P:small GTPase-mediated signal transduction"/>
    <property type="evidence" value="ECO:0007669"/>
    <property type="project" value="InterPro"/>
</dbReference>
<accession>A0AAD5SAS6</accession>
<sequence length="185" mass="20502">MGSRVFLRIQTQERVGQEWTVKGSRLSLRVKALMGLSTTIMGWVARLIVLKVDVRRRQGGPLPQRLDVVRDAYRSILDSTGREVVLLKGLYLTDSNFIEDGKPPLRDNNRLINFAKHIKICRIIQQFGASKKSITLRNCIIFKIGNGSVDGERIGMVEELGKTAAVRKGGARGEEEDGTGLGLGL</sequence>
<dbReference type="InterPro" id="IPR036964">
    <property type="entry name" value="RASGEF_cat_dom_sf"/>
</dbReference>
<dbReference type="SUPFAM" id="SSF48366">
    <property type="entry name" value="Ras GEF"/>
    <property type="match status" value="1"/>
</dbReference>
<evidence type="ECO:0000313" key="1">
    <source>
        <dbReference type="EMBL" id="KAJ3050940.1"/>
    </source>
</evidence>
<dbReference type="AlphaFoldDB" id="A0AAD5SAS6"/>
<dbReference type="Gene3D" id="1.20.870.10">
    <property type="entry name" value="Son of sevenless (SoS) protein Chain: S domain 1"/>
    <property type="match status" value="1"/>
</dbReference>
<evidence type="ECO:0000313" key="2">
    <source>
        <dbReference type="Proteomes" id="UP001212841"/>
    </source>
</evidence>
<name>A0AAD5SAS6_9FUNG</name>
<dbReference type="InterPro" id="IPR023578">
    <property type="entry name" value="Ras_GEF_dom_sf"/>
</dbReference>
<keyword evidence="2" id="KW-1185">Reference proteome</keyword>
<gene>
    <name evidence="1" type="ORF">HK097_008079</name>
</gene>
<comment type="caution">
    <text evidence="1">The sequence shown here is derived from an EMBL/GenBank/DDBJ whole genome shotgun (WGS) entry which is preliminary data.</text>
</comment>
<protein>
    <submittedName>
        <fullName evidence="1">Uncharacterized protein</fullName>
    </submittedName>
</protein>
<proteinExistence type="predicted"/>
<dbReference type="EMBL" id="JADGJD010000454">
    <property type="protein sequence ID" value="KAJ3050940.1"/>
    <property type="molecule type" value="Genomic_DNA"/>
</dbReference>
<reference evidence="1" key="1">
    <citation type="submission" date="2020-05" db="EMBL/GenBank/DDBJ databases">
        <title>Phylogenomic resolution of chytrid fungi.</title>
        <authorList>
            <person name="Stajich J.E."/>
            <person name="Amses K."/>
            <person name="Simmons R."/>
            <person name="Seto K."/>
            <person name="Myers J."/>
            <person name="Bonds A."/>
            <person name="Quandt C.A."/>
            <person name="Barry K."/>
            <person name="Liu P."/>
            <person name="Grigoriev I."/>
            <person name="Longcore J.E."/>
            <person name="James T.Y."/>
        </authorList>
    </citation>
    <scope>NUCLEOTIDE SEQUENCE</scope>
    <source>
        <strain evidence="1">JEL0318</strain>
    </source>
</reference>
<dbReference type="GO" id="GO:0005085">
    <property type="term" value="F:guanyl-nucleotide exchange factor activity"/>
    <property type="evidence" value="ECO:0007669"/>
    <property type="project" value="InterPro"/>
</dbReference>
<dbReference type="Gene3D" id="1.10.840.10">
    <property type="entry name" value="Ras guanine-nucleotide exchange factors catalytic domain"/>
    <property type="match status" value="1"/>
</dbReference>
<organism evidence="1 2">
    <name type="scientific">Rhizophlyctis rosea</name>
    <dbReference type="NCBI Taxonomy" id="64517"/>
    <lineage>
        <taxon>Eukaryota</taxon>
        <taxon>Fungi</taxon>
        <taxon>Fungi incertae sedis</taxon>
        <taxon>Chytridiomycota</taxon>
        <taxon>Chytridiomycota incertae sedis</taxon>
        <taxon>Chytridiomycetes</taxon>
        <taxon>Rhizophlyctidales</taxon>
        <taxon>Rhizophlyctidaceae</taxon>
        <taxon>Rhizophlyctis</taxon>
    </lineage>
</organism>
<dbReference type="Proteomes" id="UP001212841">
    <property type="component" value="Unassembled WGS sequence"/>
</dbReference>